<evidence type="ECO:0008006" key="2">
    <source>
        <dbReference type="Google" id="ProtNLM"/>
    </source>
</evidence>
<organism evidence="1">
    <name type="scientific">marine metagenome</name>
    <dbReference type="NCBI Taxonomy" id="408172"/>
    <lineage>
        <taxon>unclassified sequences</taxon>
        <taxon>metagenomes</taxon>
        <taxon>ecological metagenomes</taxon>
    </lineage>
</organism>
<dbReference type="AlphaFoldDB" id="A0A383DD95"/>
<protein>
    <recommendedName>
        <fullName evidence="2">3-dehydroquinate synthase domain-containing protein</fullName>
    </recommendedName>
</protein>
<sequence>AVPHGLGVAWGIDLVNHLSIRRGFPIKDFGSRLHDFIDRHLAFELADFPTAEALIDMTRRDKKVAVGQLNLVLLRGPGDLVIEPTPFDDDLMEGVREFLESSGVVRRD</sequence>
<reference evidence="1" key="1">
    <citation type="submission" date="2018-05" db="EMBL/GenBank/DDBJ databases">
        <authorList>
            <person name="Lanie J.A."/>
            <person name="Ng W.-L."/>
            <person name="Kazmierczak K.M."/>
            <person name="Andrzejewski T.M."/>
            <person name="Davidsen T.M."/>
            <person name="Wayne K.J."/>
            <person name="Tettelin H."/>
            <person name="Glass J.I."/>
            <person name="Rusch D."/>
            <person name="Podicherti R."/>
            <person name="Tsui H.-C.T."/>
            <person name="Winkler M.E."/>
        </authorList>
    </citation>
    <scope>NUCLEOTIDE SEQUENCE</scope>
</reference>
<evidence type="ECO:0000313" key="1">
    <source>
        <dbReference type="EMBL" id="SVE42341.1"/>
    </source>
</evidence>
<dbReference type="SUPFAM" id="SSF56796">
    <property type="entry name" value="Dehydroquinate synthase-like"/>
    <property type="match status" value="1"/>
</dbReference>
<dbReference type="Gene3D" id="1.20.1090.10">
    <property type="entry name" value="Dehydroquinate synthase-like - alpha domain"/>
    <property type="match status" value="1"/>
</dbReference>
<accession>A0A383DD95</accession>
<name>A0A383DD95_9ZZZZ</name>
<dbReference type="EMBL" id="UINC01216268">
    <property type="protein sequence ID" value="SVE42341.1"/>
    <property type="molecule type" value="Genomic_DNA"/>
</dbReference>
<feature type="non-terminal residue" evidence="1">
    <location>
        <position position="1"/>
    </location>
</feature>
<proteinExistence type="predicted"/>
<gene>
    <name evidence="1" type="ORF">METZ01_LOCUS495195</name>
</gene>